<accession>A0A847RQG7</accession>
<evidence type="ECO:0000313" key="1">
    <source>
        <dbReference type="EMBL" id="NLR63077.1"/>
    </source>
</evidence>
<evidence type="ECO:0000313" key="2">
    <source>
        <dbReference type="Proteomes" id="UP000570474"/>
    </source>
</evidence>
<dbReference type="AlphaFoldDB" id="A0A847RQG7"/>
<name>A0A847RQG7_9BACT</name>
<reference evidence="1 2" key="1">
    <citation type="submission" date="2020-04" db="EMBL/GenBank/DDBJ databases">
        <authorList>
            <person name="Yin C."/>
        </authorList>
    </citation>
    <scope>NUCLEOTIDE SEQUENCE [LARGE SCALE GENOMIC DNA]</scope>
    <source>
        <strain evidence="1 2">Ae27</strain>
    </source>
</reference>
<keyword evidence="2" id="KW-1185">Reference proteome</keyword>
<gene>
    <name evidence="1" type="ORF">HGH92_02045</name>
</gene>
<protein>
    <submittedName>
        <fullName evidence="1">Uncharacterized protein</fullName>
    </submittedName>
</protein>
<dbReference type="Proteomes" id="UP000570474">
    <property type="component" value="Unassembled WGS sequence"/>
</dbReference>
<dbReference type="EMBL" id="JABAIA010000001">
    <property type="protein sequence ID" value="NLR63077.1"/>
    <property type="molecule type" value="Genomic_DNA"/>
</dbReference>
<comment type="caution">
    <text evidence="1">The sequence shown here is derived from an EMBL/GenBank/DDBJ whole genome shotgun (WGS) entry which is preliminary data.</text>
</comment>
<organism evidence="1 2">
    <name type="scientific">Chitinophaga varians</name>
    <dbReference type="NCBI Taxonomy" id="2202339"/>
    <lineage>
        <taxon>Bacteria</taxon>
        <taxon>Pseudomonadati</taxon>
        <taxon>Bacteroidota</taxon>
        <taxon>Chitinophagia</taxon>
        <taxon>Chitinophagales</taxon>
        <taxon>Chitinophagaceae</taxon>
        <taxon>Chitinophaga</taxon>
    </lineage>
</organism>
<dbReference type="RefSeq" id="WP_168869095.1">
    <property type="nucleotide sequence ID" value="NZ_JABAIA010000001.1"/>
</dbReference>
<proteinExistence type="predicted"/>
<sequence>MPVATTYFIKAQILGVTLDQLLTLYGREIRLGGADEAYIEDNMVRFSGAAFRVGRHRGKFADFTDGRLIIEETPTEYLVSLEASWPKTIPLFSVFFTNLRNKLEQEIWGLR</sequence>